<evidence type="ECO:0000256" key="1">
    <source>
        <dbReference type="SAM" id="Phobius"/>
    </source>
</evidence>
<keyword evidence="1" id="KW-0812">Transmembrane</keyword>
<dbReference type="EMBL" id="FOYM01000008">
    <property type="protein sequence ID" value="SFR02688.1"/>
    <property type="molecule type" value="Genomic_DNA"/>
</dbReference>
<evidence type="ECO:0000313" key="2">
    <source>
        <dbReference type="EMBL" id="SFR02688.1"/>
    </source>
</evidence>
<reference evidence="3" key="1">
    <citation type="submission" date="2016-10" db="EMBL/GenBank/DDBJ databases">
        <authorList>
            <person name="Varghese N."/>
            <person name="Submissions S."/>
        </authorList>
    </citation>
    <scope>NUCLEOTIDE SEQUENCE [LARGE SCALE GENOMIC DNA]</scope>
    <source>
        <strain evidence="3">DSM 3669</strain>
    </source>
</reference>
<proteinExistence type="predicted"/>
<dbReference type="Proteomes" id="UP000199584">
    <property type="component" value="Unassembled WGS sequence"/>
</dbReference>
<evidence type="ECO:0000313" key="3">
    <source>
        <dbReference type="Proteomes" id="UP000199584"/>
    </source>
</evidence>
<keyword evidence="1" id="KW-0472">Membrane</keyword>
<feature type="transmembrane region" description="Helical" evidence="1">
    <location>
        <begin position="6"/>
        <end position="25"/>
    </location>
</feature>
<dbReference type="RefSeq" id="WP_092482620.1">
    <property type="nucleotide sequence ID" value="NZ_FOYM01000008.1"/>
</dbReference>
<name>A0A1I6DBA6_9FIRM</name>
<dbReference type="Pfam" id="PF09581">
    <property type="entry name" value="Spore_III_AF"/>
    <property type="match status" value="1"/>
</dbReference>
<protein>
    <submittedName>
        <fullName evidence="2">Stage III sporulation protein AF</fullName>
    </submittedName>
</protein>
<feature type="transmembrane region" description="Helical" evidence="1">
    <location>
        <begin position="37"/>
        <end position="54"/>
    </location>
</feature>
<dbReference type="STRING" id="39060.SAMN05660706_10848"/>
<keyword evidence="1" id="KW-1133">Transmembrane helix</keyword>
<keyword evidence="3" id="KW-1185">Reference proteome</keyword>
<accession>A0A1I6DBA6</accession>
<sequence length="211" mass="22113">MDVLRELIQTLVVIVVLAVFMEMLLPRGDMRRYVKMVMGLLVIIAVMQTAAGVVNSELLREVPRVTVSDNGSPSLEDIMAAGKQLSELSRDEAARRYSEGVAGQVLSLAKLHADVNAVDARVKIGPENNSIDEITIVFNTGTAKQAETTGAGGTVAGVQPVVINVGDDVGDGAKGAAGVPTPEERKAAAGVAGAVAEFYNLPSGQVKIEFQ</sequence>
<dbReference type="InterPro" id="IPR014245">
    <property type="entry name" value="Spore_III_AF"/>
</dbReference>
<dbReference type="OrthoDB" id="1681124at2"/>
<gene>
    <name evidence="2" type="ORF">SAMN05660706_10848</name>
</gene>
<dbReference type="AlphaFoldDB" id="A0A1I6DBA6"/>
<organism evidence="2 3">
    <name type="scientific">Desulfoscipio geothermicus DSM 3669</name>
    <dbReference type="NCBI Taxonomy" id="1121426"/>
    <lineage>
        <taxon>Bacteria</taxon>
        <taxon>Bacillati</taxon>
        <taxon>Bacillota</taxon>
        <taxon>Clostridia</taxon>
        <taxon>Eubacteriales</taxon>
        <taxon>Desulfallaceae</taxon>
        <taxon>Desulfoscipio</taxon>
    </lineage>
</organism>